<evidence type="ECO:0000313" key="2">
    <source>
        <dbReference type="EMBL" id="KAG7446131.1"/>
    </source>
</evidence>
<evidence type="ECO:0008006" key="4">
    <source>
        <dbReference type="Google" id="ProtNLM"/>
    </source>
</evidence>
<protein>
    <recommendedName>
        <fullName evidence="4">Transmembrane protein</fullName>
    </recommendedName>
</protein>
<name>A0A9P7VRJ7_9AGAR</name>
<dbReference type="OrthoDB" id="2974941at2759"/>
<evidence type="ECO:0000313" key="3">
    <source>
        <dbReference type="Proteomes" id="UP000812287"/>
    </source>
</evidence>
<sequence>MDILSADSYRQVHLRETRARLKLADSERREFARELVRRNGSFRQATATSDSRSILGQLFSKMPPVDNVAHHSLSLSAWRVAVAFAVIVVFAQALTLCIVSFCSRTASPPSPPPVLHSEKHNAKIIPLPSSVCSLSPPVPCVTKLDDNDVPFFAPYHTNITPANPKLQPVTGYSHGVIAAGRTFLAGVKKSQGG</sequence>
<evidence type="ECO:0000256" key="1">
    <source>
        <dbReference type="SAM" id="Phobius"/>
    </source>
</evidence>
<dbReference type="GeneID" id="66099527"/>
<keyword evidence="3" id="KW-1185">Reference proteome</keyword>
<comment type="caution">
    <text evidence="2">The sequence shown here is derived from an EMBL/GenBank/DDBJ whole genome shotgun (WGS) entry which is preliminary data.</text>
</comment>
<accession>A0A9P7VRJ7</accession>
<proteinExistence type="predicted"/>
<reference evidence="2" key="1">
    <citation type="submission" date="2020-11" db="EMBL/GenBank/DDBJ databases">
        <title>Adaptations for nitrogen fixation in a non-lichenized fungal sporocarp promotes dispersal by wood-feeding termites.</title>
        <authorList>
            <consortium name="DOE Joint Genome Institute"/>
            <person name="Koch R.A."/>
            <person name="Yoon G."/>
            <person name="Arayal U."/>
            <person name="Lail K."/>
            <person name="Amirebrahimi M."/>
            <person name="Labutti K."/>
            <person name="Lipzen A."/>
            <person name="Riley R."/>
            <person name="Barry K."/>
            <person name="Henrissat B."/>
            <person name="Grigoriev I.V."/>
            <person name="Herr J.R."/>
            <person name="Aime M.C."/>
        </authorList>
    </citation>
    <scope>NUCLEOTIDE SEQUENCE</scope>
    <source>
        <strain evidence="2">MCA 3950</strain>
    </source>
</reference>
<feature type="transmembrane region" description="Helical" evidence="1">
    <location>
        <begin position="80"/>
        <end position="101"/>
    </location>
</feature>
<dbReference type="EMBL" id="MU250535">
    <property type="protein sequence ID" value="KAG7446131.1"/>
    <property type="molecule type" value="Genomic_DNA"/>
</dbReference>
<gene>
    <name evidence="2" type="ORF">BT62DRAFT_1006341</name>
</gene>
<dbReference type="RefSeq" id="XP_043039631.1">
    <property type="nucleotide sequence ID" value="XM_043177240.1"/>
</dbReference>
<keyword evidence="1" id="KW-1133">Transmembrane helix</keyword>
<dbReference type="AlphaFoldDB" id="A0A9P7VRJ7"/>
<dbReference type="Proteomes" id="UP000812287">
    <property type="component" value="Unassembled WGS sequence"/>
</dbReference>
<keyword evidence="1" id="KW-0812">Transmembrane</keyword>
<organism evidence="2 3">
    <name type="scientific">Guyanagaster necrorhizus</name>
    <dbReference type="NCBI Taxonomy" id="856835"/>
    <lineage>
        <taxon>Eukaryota</taxon>
        <taxon>Fungi</taxon>
        <taxon>Dikarya</taxon>
        <taxon>Basidiomycota</taxon>
        <taxon>Agaricomycotina</taxon>
        <taxon>Agaricomycetes</taxon>
        <taxon>Agaricomycetidae</taxon>
        <taxon>Agaricales</taxon>
        <taxon>Marasmiineae</taxon>
        <taxon>Physalacriaceae</taxon>
        <taxon>Guyanagaster</taxon>
    </lineage>
</organism>
<keyword evidence="1" id="KW-0472">Membrane</keyword>